<dbReference type="AlphaFoldDB" id="A0A9J7BVJ3"/>
<reference evidence="3" key="1">
    <citation type="submission" date="2021-04" db="EMBL/GenBank/DDBJ databases">
        <title>Phylogenetic analysis of Acidobacteriaceae.</title>
        <authorList>
            <person name="Qiu L."/>
            <person name="Zhang Q."/>
        </authorList>
    </citation>
    <scope>NUCLEOTIDE SEQUENCE</scope>
    <source>
        <strain evidence="3">DSM 25168</strain>
    </source>
</reference>
<evidence type="ECO:0008006" key="5">
    <source>
        <dbReference type="Google" id="ProtNLM"/>
    </source>
</evidence>
<dbReference type="Proteomes" id="UP001059380">
    <property type="component" value="Chromosome"/>
</dbReference>
<keyword evidence="1" id="KW-0812">Transmembrane</keyword>
<proteinExistence type="predicted"/>
<name>A0A9J7BVJ3_9BACT</name>
<dbReference type="RefSeq" id="WP_260796528.1">
    <property type="nucleotide sequence ID" value="NZ_CP093313.1"/>
</dbReference>
<feature type="chain" id="PRO_5039917104" description="7TM-DISM receptor extracellular domain-containing protein" evidence="2">
    <location>
        <begin position="24"/>
        <end position="295"/>
    </location>
</feature>
<feature type="transmembrane region" description="Helical" evidence="1">
    <location>
        <begin position="223"/>
        <end position="243"/>
    </location>
</feature>
<keyword evidence="1" id="KW-1133">Transmembrane helix</keyword>
<keyword evidence="4" id="KW-1185">Reference proteome</keyword>
<feature type="signal peptide" evidence="2">
    <location>
        <begin position="1"/>
        <end position="23"/>
    </location>
</feature>
<feature type="transmembrane region" description="Helical" evidence="1">
    <location>
        <begin position="198"/>
        <end position="216"/>
    </location>
</feature>
<organism evidence="3 4">
    <name type="scientific">Occallatibacter riparius</name>
    <dbReference type="NCBI Taxonomy" id="1002689"/>
    <lineage>
        <taxon>Bacteria</taxon>
        <taxon>Pseudomonadati</taxon>
        <taxon>Acidobacteriota</taxon>
        <taxon>Terriglobia</taxon>
        <taxon>Terriglobales</taxon>
        <taxon>Acidobacteriaceae</taxon>
        <taxon>Occallatibacter</taxon>
    </lineage>
</organism>
<sequence length="295" mass="33505">MRRTVSFLLLIFATLALSTSAQVFDLAQDRVPITELHGMVRFHTGDDPHWSDPAFDDSQWPLISPDRSWSEQGYRDYGGFAWYRFRVMPAPGHRQLALYIPGIRTSYQVFADGNLVGSFGGFPPDGVVMRLHHHLVLLPAEHGGEMEIAIRVWHWPHWAMYFGGGFTAAPRIGDADQLRYWAMLQDRDTFWELSAQDYLALLNFLYGAAGLVLFLMRRKERLYLWYGLTGFLFCGWSLMNVYTASHDVPEIASEALTNGLFATAGFFTFLLFVWTMLEAGAPFGSGWESPASRLT</sequence>
<dbReference type="Gene3D" id="2.60.120.260">
    <property type="entry name" value="Galactose-binding domain-like"/>
    <property type="match status" value="1"/>
</dbReference>
<protein>
    <recommendedName>
        <fullName evidence="5">7TM-DISM receptor extracellular domain-containing protein</fullName>
    </recommendedName>
</protein>
<feature type="transmembrane region" description="Helical" evidence="1">
    <location>
        <begin position="255"/>
        <end position="277"/>
    </location>
</feature>
<dbReference type="InterPro" id="IPR008979">
    <property type="entry name" value="Galactose-bd-like_sf"/>
</dbReference>
<dbReference type="KEGG" id="orp:MOP44_13295"/>
<dbReference type="SUPFAM" id="SSF49785">
    <property type="entry name" value="Galactose-binding domain-like"/>
    <property type="match status" value="1"/>
</dbReference>
<evidence type="ECO:0000313" key="3">
    <source>
        <dbReference type="EMBL" id="UWZ86891.1"/>
    </source>
</evidence>
<evidence type="ECO:0000256" key="2">
    <source>
        <dbReference type="SAM" id="SignalP"/>
    </source>
</evidence>
<accession>A0A9J7BVJ3</accession>
<evidence type="ECO:0000313" key="4">
    <source>
        <dbReference type="Proteomes" id="UP001059380"/>
    </source>
</evidence>
<keyword evidence="2" id="KW-0732">Signal</keyword>
<gene>
    <name evidence="3" type="ORF">MOP44_13295</name>
</gene>
<keyword evidence="1" id="KW-0472">Membrane</keyword>
<evidence type="ECO:0000256" key="1">
    <source>
        <dbReference type="SAM" id="Phobius"/>
    </source>
</evidence>
<dbReference type="EMBL" id="CP093313">
    <property type="protein sequence ID" value="UWZ86891.1"/>
    <property type="molecule type" value="Genomic_DNA"/>
</dbReference>